<dbReference type="AlphaFoldDB" id="A0A9P6D0J0"/>
<dbReference type="EMBL" id="MU155213">
    <property type="protein sequence ID" value="KAF9479424.1"/>
    <property type="molecule type" value="Genomic_DNA"/>
</dbReference>
<evidence type="ECO:0000256" key="1">
    <source>
        <dbReference type="SAM" id="MobiDB-lite"/>
    </source>
</evidence>
<feature type="compositionally biased region" description="Basic residues" evidence="1">
    <location>
        <begin position="113"/>
        <end position="128"/>
    </location>
</feature>
<organism evidence="2 3">
    <name type="scientific">Pholiota conissans</name>
    <dbReference type="NCBI Taxonomy" id="109636"/>
    <lineage>
        <taxon>Eukaryota</taxon>
        <taxon>Fungi</taxon>
        <taxon>Dikarya</taxon>
        <taxon>Basidiomycota</taxon>
        <taxon>Agaricomycotina</taxon>
        <taxon>Agaricomycetes</taxon>
        <taxon>Agaricomycetidae</taxon>
        <taxon>Agaricales</taxon>
        <taxon>Agaricineae</taxon>
        <taxon>Strophariaceae</taxon>
        <taxon>Pholiota</taxon>
    </lineage>
</organism>
<evidence type="ECO:0000313" key="2">
    <source>
        <dbReference type="EMBL" id="KAF9479424.1"/>
    </source>
</evidence>
<comment type="caution">
    <text evidence="2">The sequence shown here is derived from an EMBL/GenBank/DDBJ whole genome shotgun (WGS) entry which is preliminary data.</text>
</comment>
<evidence type="ECO:0000313" key="3">
    <source>
        <dbReference type="Proteomes" id="UP000807469"/>
    </source>
</evidence>
<feature type="region of interest" description="Disordered" evidence="1">
    <location>
        <begin position="76"/>
        <end position="128"/>
    </location>
</feature>
<feature type="compositionally biased region" description="Basic and acidic residues" evidence="1">
    <location>
        <begin position="96"/>
        <end position="108"/>
    </location>
</feature>
<dbReference type="Proteomes" id="UP000807469">
    <property type="component" value="Unassembled WGS sequence"/>
</dbReference>
<gene>
    <name evidence="2" type="ORF">BDN70DRAFT_894962</name>
</gene>
<protein>
    <submittedName>
        <fullName evidence="2">Uncharacterized protein</fullName>
    </submittedName>
</protein>
<name>A0A9P6D0J0_9AGAR</name>
<reference evidence="2" key="1">
    <citation type="submission" date="2020-11" db="EMBL/GenBank/DDBJ databases">
        <authorList>
            <consortium name="DOE Joint Genome Institute"/>
            <person name="Ahrendt S."/>
            <person name="Riley R."/>
            <person name="Andreopoulos W."/>
            <person name="Labutti K."/>
            <person name="Pangilinan J."/>
            <person name="Ruiz-Duenas F.J."/>
            <person name="Barrasa J.M."/>
            <person name="Sanchez-Garcia M."/>
            <person name="Camarero S."/>
            <person name="Miyauchi S."/>
            <person name="Serrano A."/>
            <person name="Linde D."/>
            <person name="Babiker R."/>
            <person name="Drula E."/>
            <person name="Ayuso-Fernandez I."/>
            <person name="Pacheco R."/>
            <person name="Padilla G."/>
            <person name="Ferreira P."/>
            <person name="Barriuso J."/>
            <person name="Kellner H."/>
            <person name="Castanera R."/>
            <person name="Alfaro M."/>
            <person name="Ramirez L."/>
            <person name="Pisabarro A.G."/>
            <person name="Kuo A."/>
            <person name="Tritt A."/>
            <person name="Lipzen A."/>
            <person name="He G."/>
            <person name="Yan M."/>
            <person name="Ng V."/>
            <person name="Cullen D."/>
            <person name="Martin F."/>
            <person name="Rosso M.-N."/>
            <person name="Henrissat B."/>
            <person name="Hibbett D."/>
            <person name="Martinez A.T."/>
            <person name="Grigoriev I.V."/>
        </authorList>
    </citation>
    <scope>NUCLEOTIDE SEQUENCE</scope>
    <source>
        <strain evidence="2">CIRM-BRFM 674</strain>
    </source>
</reference>
<keyword evidence="3" id="KW-1185">Reference proteome</keyword>
<accession>A0A9P6D0J0</accession>
<proteinExistence type="predicted"/>
<sequence length="144" mass="16762">MIRYNLGRWMIWLCGTVSPSKIKTKKREKVKESGGFIGVARPLLVESSRHSTKRRAQRGRVLLGVTWRAPVVIVESNRNSASRRRRRTMKEEGEDEGPKEGGNRKSEHPNVLTRKRKNGARREKKKHKVKRVWMASVEEWGYDV</sequence>